<dbReference type="Pfam" id="PF00583">
    <property type="entry name" value="Acetyltransf_1"/>
    <property type="match status" value="1"/>
</dbReference>
<dbReference type="InterPro" id="IPR016181">
    <property type="entry name" value="Acyl_CoA_acyltransferase"/>
</dbReference>
<dbReference type="EMBL" id="BJMH01000041">
    <property type="protein sequence ID" value="GEB35448.1"/>
    <property type="molecule type" value="Genomic_DNA"/>
</dbReference>
<dbReference type="SUPFAM" id="SSF55729">
    <property type="entry name" value="Acyl-CoA N-acyltransferases (Nat)"/>
    <property type="match status" value="1"/>
</dbReference>
<dbReference type="Proteomes" id="UP000316882">
    <property type="component" value="Unassembled WGS sequence"/>
</dbReference>
<dbReference type="Gene3D" id="3.40.630.30">
    <property type="match status" value="1"/>
</dbReference>
<dbReference type="CDD" id="cd04301">
    <property type="entry name" value="NAT_SF"/>
    <property type="match status" value="1"/>
</dbReference>
<keyword evidence="3" id="KW-1185">Reference proteome</keyword>
<accession>A0A4Y3PVE3</accession>
<dbReference type="InterPro" id="IPR000182">
    <property type="entry name" value="GNAT_dom"/>
</dbReference>
<comment type="caution">
    <text evidence="2">The sequence shown here is derived from an EMBL/GenBank/DDBJ whole genome shotgun (WGS) entry which is preliminary data.</text>
</comment>
<evidence type="ECO:0000313" key="2">
    <source>
        <dbReference type="EMBL" id="GEB35448.1"/>
    </source>
</evidence>
<organism evidence="2 3">
    <name type="scientific">Brevibacillus parabrevis</name>
    <dbReference type="NCBI Taxonomy" id="54914"/>
    <lineage>
        <taxon>Bacteria</taxon>
        <taxon>Bacillati</taxon>
        <taxon>Bacillota</taxon>
        <taxon>Bacilli</taxon>
        <taxon>Bacillales</taxon>
        <taxon>Paenibacillaceae</taxon>
        <taxon>Brevibacillus</taxon>
    </lineage>
</organism>
<dbReference type="GO" id="GO:0008080">
    <property type="term" value="F:N-acetyltransferase activity"/>
    <property type="evidence" value="ECO:0007669"/>
    <property type="project" value="InterPro"/>
</dbReference>
<sequence>MIQIEEMLATGDLVDDQQNRRVKLHEYDRTRISEYDELLKQVGTKSAATKLIVYGKKQDVGEWLARGYRQEGIIDGFFQGQNAYMLTAYLTEDRATSAAPELAEEILALSLAKAGPGEEKPLPEGYRMRPATEADAEELAKLYGLVFATYPTPMDDPAYIQKTMQEGTVYFVVERDGQIACAASAEVSERMGSAEMTDCATHPDHAGKGLLQPLFHALEHKMEEAGIYYLYTLTRAQSAGMNVTAAKMGYEYRGRLINNCTIFSGFEDMNIWVKPLRPTRDE</sequence>
<dbReference type="STRING" id="54914.AV540_09145"/>
<gene>
    <name evidence="2" type="ORF">BPA01_50280</name>
</gene>
<evidence type="ECO:0000313" key="3">
    <source>
        <dbReference type="Proteomes" id="UP000316882"/>
    </source>
</evidence>
<dbReference type="NCBIfam" id="TIGR03827">
    <property type="entry name" value="GNAT_ablB"/>
    <property type="match status" value="1"/>
</dbReference>
<dbReference type="PROSITE" id="PS51186">
    <property type="entry name" value="GNAT"/>
    <property type="match status" value="1"/>
</dbReference>
<evidence type="ECO:0000259" key="1">
    <source>
        <dbReference type="PROSITE" id="PS51186"/>
    </source>
</evidence>
<dbReference type="AlphaFoldDB" id="A0A4Y3PVE3"/>
<dbReference type="RefSeq" id="WP_122965634.1">
    <property type="nucleotide sequence ID" value="NZ_BJMH01000041.1"/>
</dbReference>
<dbReference type="InterPro" id="IPR022525">
    <property type="entry name" value="GNAT_AblB"/>
</dbReference>
<keyword evidence="2" id="KW-0808">Transferase</keyword>
<name>A0A4Y3PVE3_BREPA</name>
<feature type="domain" description="N-acetyltransferase" evidence="1">
    <location>
        <begin position="126"/>
        <end position="277"/>
    </location>
</feature>
<reference evidence="2 3" key="1">
    <citation type="submission" date="2019-06" db="EMBL/GenBank/DDBJ databases">
        <title>Whole genome shotgun sequence of Brevibacillus parabrevis NBRC 12334.</title>
        <authorList>
            <person name="Hosoyama A."/>
            <person name="Uohara A."/>
            <person name="Ohji S."/>
            <person name="Ichikawa N."/>
        </authorList>
    </citation>
    <scope>NUCLEOTIDE SEQUENCE [LARGE SCALE GENOMIC DNA]</scope>
    <source>
        <strain evidence="2 3">NBRC 12334</strain>
    </source>
</reference>
<protein>
    <submittedName>
        <fullName evidence="2">Putative beta-lysine N-acetyltransferase</fullName>
    </submittedName>
</protein>
<proteinExistence type="predicted"/>